<protein>
    <submittedName>
        <fullName evidence="1">Uncharacterized protein</fullName>
    </submittedName>
</protein>
<name>A0A8E2E243_9PEZI</name>
<keyword evidence="2" id="KW-1185">Reference proteome</keyword>
<sequence length="590" mass="66457">MPDLRINDQNLPPMFTTFAEAEKRYKDKGPLIPRKVLKAFHRTLKPPASLVQTAAMTSPSTAPTTVRSPPADDVPDVHLVSEPFILEHPAKKRCVLVRKSSLRSPKCPTPESTAAAPAGSNQRILRGFSAASILVAAQNLTLLPSPSTEPSLPTLDESLTEDNTYIAPSFNAKCKRAFGTTQDAAPSSEYEEEDSGFVDESSSDCYKVRHAMTGVTLGKVPAQKAGYDDGDNGPKGKGRLFMYDHNFSWDGLIPDDWKKNFAISPNWEFKKGRYVDLKDGTQVDQQDKLLIQLEDRRKKYRPKCMITHPPPLDWNDEEAINYLNSYTNQERRRCLQETQRKVVGPFIPVERKFIAREVTKNPRLSWAKIERLFNKTFEGKIVHGDNRPREGRTEKSLVSEYRRHKSAYDAGQHPVLKGKPKKTEYLHNFGLRERECLAELFSASPKPTIAAVTKDFNDRFTGELVDPFEDLCADRTEAEIKAEYDRFQADYDAGNVADEVIDLEYPNTRAMTFKGLREIEAKGEVKTKDEVKAEVQAEVRPEIQREVRSVVHIEANSVVEPAVKLPDKAGNSDMEDILLHSKGRITLGRG</sequence>
<gene>
    <name evidence="1" type="ORF">K432DRAFT_396842</name>
</gene>
<evidence type="ECO:0000313" key="2">
    <source>
        <dbReference type="Proteomes" id="UP000250266"/>
    </source>
</evidence>
<reference evidence="1 2" key="1">
    <citation type="journal article" date="2016" name="Nat. Commun.">
        <title>Ectomycorrhizal ecology is imprinted in the genome of the dominant symbiotic fungus Cenococcum geophilum.</title>
        <authorList>
            <consortium name="DOE Joint Genome Institute"/>
            <person name="Peter M."/>
            <person name="Kohler A."/>
            <person name="Ohm R.A."/>
            <person name="Kuo A."/>
            <person name="Krutzmann J."/>
            <person name="Morin E."/>
            <person name="Arend M."/>
            <person name="Barry K.W."/>
            <person name="Binder M."/>
            <person name="Choi C."/>
            <person name="Clum A."/>
            <person name="Copeland A."/>
            <person name="Grisel N."/>
            <person name="Haridas S."/>
            <person name="Kipfer T."/>
            <person name="LaButti K."/>
            <person name="Lindquist E."/>
            <person name="Lipzen A."/>
            <person name="Maire R."/>
            <person name="Meier B."/>
            <person name="Mihaltcheva S."/>
            <person name="Molinier V."/>
            <person name="Murat C."/>
            <person name="Poggeler S."/>
            <person name="Quandt C.A."/>
            <person name="Sperisen C."/>
            <person name="Tritt A."/>
            <person name="Tisserant E."/>
            <person name="Crous P.W."/>
            <person name="Henrissat B."/>
            <person name="Nehls U."/>
            <person name="Egli S."/>
            <person name="Spatafora J.W."/>
            <person name="Grigoriev I.V."/>
            <person name="Martin F.M."/>
        </authorList>
    </citation>
    <scope>NUCLEOTIDE SEQUENCE [LARGE SCALE GENOMIC DNA]</scope>
    <source>
        <strain evidence="1 2">CBS 459.81</strain>
    </source>
</reference>
<dbReference type="AlphaFoldDB" id="A0A8E2E243"/>
<organism evidence="1 2">
    <name type="scientific">Lepidopterella palustris CBS 459.81</name>
    <dbReference type="NCBI Taxonomy" id="1314670"/>
    <lineage>
        <taxon>Eukaryota</taxon>
        <taxon>Fungi</taxon>
        <taxon>Dikarya</taxon>
        <taxon>Ascomycota</taxon>
        <taxon>Pezizomycotina</taxon>
        <taxon>Dothideomycetes</taxon>
        <taxon>Pleosporomycetidae</taxon>
        <taxon>Mytilinidiales</taxon>
        <taxon>Argynnaceae</taxon>
        <taxon>Lepidopterella</taxon>
    </lineage>
</organism>
<dbReference type="OrthoDB" id="10689160at2759"/>
<dbReference type="Proteomes" id="UP000250266">
    <property type="component" value="Unassembled WGS sequence"/>
</dbReference>
<evidence type="ECO:0000313" key="1">
    <source>
        <dbReference type="EMBL" id="OCK75955.1"/>
    </source>
</evidence>
<proteinExistence type="predicted"/>
<accession>A0A8E2E243</accession>
<dbReference type="EMBL" id="KV745257">
    <property type="protein sequence ID" value="OCK75955.1"/>
    <property type="molecule type" value="Genomic_DNA"/>
</dbReference>